<dbReference type="RefSeq" id="WP_129785977.1">
    <property type="nucleotide sequence ID" value="NZ_RZHH01000003.1"/>
</dbReference>
<reference evidence="2 3" key="1">
    <citation type="submission" date="2018-12" db="EMBL/GenBank/DDBJ databases">
        <title>Genome analysis provides insights into bioremediation potentialities of Halogeometricum borinquense strain N11.</title>
        <authorList>
            <person name="Najjari A."/>
            <person name="Youssef N."/>
            <person name="Fhoula I."/>
            <person name="Ben Dhia O."/>
            <person name="Mahjoubi M."/>
            <person name="Ouzari H.I."/>
            <person name="Cherif A."/>
        </authorList>
    </citation>
    <scope>NUCLEOTIDE SEQUENCE [LARGE SCALE GENOMIC DNA]</scope>
    <source>
        <strain evidence="2 3">N11</strain>
    </source>
</reference>
<feature type="transmembrane region" description="Helical" evidence="1">
    <location>
        <begin position="210"/>
        <end position="228"/>
    </location>
</feature>
<feature type="transmembrane region" description="Helical" evidence="1">
    <location>
        <begin position="179"/>
        <end position="198"/>
    </location>
</feature>
<feature type="transmembrane region" description="Helical" evidence="1">
    <location>
        <begin position="234"/>
        <end position="259"/>
    </location>
</feature>
<dbReference type="AlphaFoldDB" id="A0A482SYR8"/>
<evidence type="ECO:0000256" key="1">
    <source>
        <dbReference type="SAM" id="Phobius"/>
    </source>
</evidence>
<keyword evidence="1" id="KW-0812">Transmembrane</keyword>
<comment type="caution">
    <text evidence="2">The sequence shown here is derived from an EMBL/GenBank/DDBJ whole genome shotgun (WGS) entry which is preliminary data.</text>
</comment>
<keyword evidence="1" id="KW-0472">Membrane</keyword>
<feature type="transmembrane region" description="Helical" evidence="1">
    <location>
        <begin position="337"/>
        <end position="359"/>
    </location>
</feature>
<keyword evidence="1" id="KW-1133">Transmembrane helix</keyword>
<evidence type="ECO:0000313" key="3">
    <source>
        <dbReference type="Proteomes" id="UP000294028"/>
    </source>
</evidence>
<accession>A0A482SYR8</accession>
<dbReference type="Proteomes" id="UP000294028">
    <property type="component" value="Unassembled WGS sequence"/>
</dbReference>
<feature type="transmembrane region" description="Helical" evidence="1">
    <location>
        <begin position="34"/>
        <end position="54"/>
    </location>
</feature>
<feature type="transmembrane region" description="Helical" evidence="1">
    <location>
        <begin position="66"/>
        <end position="87"/>
    </location>
</feature>
<feature type="transmembrane region" description="Helical" evidence="1">
    <location>
        <begin position="266"/>
        <end position="290"/>
    </location>
</feature>
<proteinExistence type="predicted"/>
<gene>
    <name evidence="2" type="ORF">ELS19_16380</name>
</gene>
<sequence>MISRWSRRYVLVSAVFLTGWQAGVVVGIPRRTEVILGLFGFVLHVIFGKAYSLVPTYFDRTVAFPYAPAVQFPLVAVGTGGLVASSLGVGPPWTGAAGAILWCLGIGTFLFTLAWTIRENPTGRETATGDANAERRPVDRLANGFVPVALLYLLIGAYETLAVYTALPPFLDGYPPQVTHLLAAGTAGVMLFALGFRMLPRFMVAHPPRWLVGVVLSTGAVGPVLLAAGLGSGWLFQLGALVQAVAVAGFATAVGTLYIRSDRRRVGFYGVLAGAGFGVLAITLGLLFAFSRMLPSLVRAHLRLNLLGFLGLTIVGVTYQFYPPAVGNLPGASNRSAFYSVIALAGGLLAQLVGIGAGAPPLTNLGHVLALGRSLLFLYLIVAALDAR</sequence>
<dbReference type="EMBL" id="RZHH01000003">
    <property type="protein sequence ID" value="RYJ08151.1"/>
    <property type="molecule type" value="Genomic_DNA"/>
</dbReference>
<feature type="transmembrane region" description="Helical" evidence="1">
    <location>
        <begin position="9"/>
        <end position="28"/>
    </location>
</feature>
<name>A0A482SYR8_9EURY</name>
<feature type="transmembrane region" description="Helical" evidence="1">
    <location>
        <begin position="145"/>
        <end position="167"/>
    </location>
</feature>
<protein>
    <submittedName>
        <fullName evidence="2">Uncharacterized protein</fullName>
    </submittedName>
</protein>
<organism evidence="2 3">
    <name type="scientific">Halogeometricum borinquense</name>
    <dbReference type="NCBI Taxonomy" id="60847"/>
    <lineage>
        <taxon>Archaea</taxon>
        <taxon>Methanobacteriati</taxon>
        <taxon>Methanobacteriota</taxon>
        <taxon>Stenosarchaea group</taxon>
        <taxon>Halobacteria</taxon>
        <taxon>Halobacteriales</taxon>
        <taxon>Haloferacaceae</taxon>
        <taxon>Halogeometricum</taxon>
    </lineage>
</organism>
<evidence type="ECO:0000313" key="2">
    <source>
        <dbReference type="EMBL" id="RYJ08151.1"/>
    </source>
</evidence>
<feature type="transmembrane region" description="Helical" evidence="1">
    <location>
        <begin position="93"/>
        <end position="115"/>
    </location>
</feature>
<feature type="transmembrane region" description="Helical" evidence="1">
    <location>
        <begin position="365"/>
        <end position="385"/>
    </location>
</feature>
<feature type="transmembrane region" description="Helical" evidence="1">
    <location>
        <begin position="302"/>
        <end position="325"/>
    </location>
</feature>